<dbReference type="CDD" id="cd02140">
    <property type="entry name" value="Frm2-like"/>
    <property type="match status" value="1"/>
</dbReference>
<dbReference type="Pfam" id="PF00881">
    <property type="entry name" value="Nitroreductase"/>
    <property type="match status" value="1"/>
</dbReference>
<dbReference type="FunFam" id="3.40.109.10:FF:000001">
    <property type="entry name" value="Nitroreductase family"/>
    <property type="match status" value="1"/>
</dbReference>
<dbReference type="InterPro" id="IPR033877">
    <property type="entry name" value="Frm2/Hbn1"/>
</dbReference>
<dbReference type="GO" id="GO:0016491">
    <property type="term" value="F:oxidoreductase activity"/>
    <property type="evidence" value="ECO:0007669"/>
    <property type="project" value="UniProtKB-KW"/>
</dbReference>
<name>A0A0C3AFU8_9LACO</name>
<evidence type="ECO:0000259" key="4">
    <source>
        <dbReference type="Pfam" id="PF00881"/>
    </source>
</evidence>
<keyword evidence="2" id="KW-0963">Cytoplasm</keyword>
<accession>A0A0C3AFU8</accession>
<proteinExistence type="predicted"/>
<evidence type="ECO:0000256" key="3">
    <source>
        <dbReference type="ARBA" id="ARBA00023002"/>
    </source>
</evidence>
<dbReference type="InterPro" id="IPR029479">
    <property type="entry name" value="Nitroreductase"/>
</dbReference>
<comment type="caution">
    <text evidence="6">The sequence shown here is derived from an EMBL/GenBank/DDBJ whole genome shotgun (WGS) entry which is preliminary data.</text>
</comment>
<keyword evidence="3" id="KW-0560">Oxidoreductase</keyword>
<evidence type="ECO:0000313" key="6">
    <source>
        <dbReference type="EMBL" id="KPN80689.1"/>
    </source>
</evidence>
<evidence type="ECO:0000256" key="1">
    <source>
        <dbReference type="ARBA" id="ARBA00004496"/>
    </source>
</evidence>
<dbReference type="PANTHER" id="PTHR43035">
    <property type="entry name" value="FATTY ACID REPRESSION MUTANT PROTEIN 2-RELATED"/>
    <property type="match status" value="1"/>
</dbReference>
<comment type="subcellular location">
    <subcellularLocation>
        <location evidence="1">Cytoplasm</location>
    </subcellularLocation>
</comment>
<dbReference type="GO" id="GO:0034599">
    <property type="term" value="P:cellular response to oxidative stress"/>
    <property type="evidence" value="ECO:0007669"/>
    <property type="project" value="InterPro"/>
</dbReference>
<dbReference type="EMBL" id="JXDF01000025">
    <property type="protein sequence ID" value="KPN80689.1"/>
    <property type="molecule type" value="Genomic_DNA"/>
</dbReference>
<dbReference type="GO" id="GO:0005737">
    <property type="term" value="C:cytoplasm"/>
    <property type="evidence" value="ECO:0007669"/>
    <property type="project" value="UniProtKB-SubCell"/>
</dbReference>
<reference evidence="7 8" key="1">
    <citation type="journal article" date="2015" name="Genome Biol. Evol.">
        <title>Functionally Structured Genomes in Lactobacillus kunkeei Colonizing the Honey Crop and Food Products of Honeybees and Stingless Bees.</title>
        <authorList>
            <person name="Tamarit D."/>
            <person name="Ellegaard K.M."/>
            <person name="Wikander J."/>
            <person name="Olofsson T."/>
            <person name="Vasquez A."/>
            <person name="Andersson S.G."/>
        </authorList>
    </citation>
    <scope>NUCLEOTIDE SEQUENCE [LARGE SCALE GENOMIC DNA]</scope>
    <source>
        <strain evidence="5 7">LAla</strain>
        <strain evidence="6 8">LMbo</strain>
    </source>
</reference>
<sequence>MKTELLDLQKNRRTIYALGRNVEQSQDELANFIKASIKEAPSAFNSQSTRAVILFNDNQDKVWDITLDNLKPHLKDDDALKATTDKINGFKNGYATILFFTDMDVVHGLEKNFPAYADNFYDWSEQAQGNAQYAVWTGLAENGLGANLQHYNPLIDEDVAKEFDIPASWRLRGEMVFGSIEAPAQSKDYMDDEDRFKVFK</sequence>
<evidence type="ECO:0000256" key="2">
    <source>
        <dbReference type="ARBA" id="ARBA00022490"/>
    </source>
</evidence>
<dbReference type="AlphaFoldDB" id="A0A0C3AFU8"/>
<dbReference type="Proteomes" id="UP000037749">
    <property type="component" value="Unassembled WGS sequence"/>
</dbReference>
<dbReference type="SUPFAM" id="SSF55469">
    <property type="entry name" value="FMN-dependent nitroreductase-like"/>
    <property type="match status" value="1"/>
</dbReference>
<protein>
    <submittedName>
        <fullName evidence="6">Nitroreductase family protein</fullName>
    </submittedName>
</protein>
<dbReference type="Proteomes" id="UP000050269">
    <property type="component" value="Unassembled WGS sequence"/>
</dbReference>
<dbReference type="Gene3D" id="3.40.109.10">
    <property type="entry name" value="NADH Oxidase"/>
    <property type="match status" value="1"/>
</dbReference>
<evidence type="ECO:0000313" key="8">
    <source>
        <dbReference type="Proteomes" id="UP000050269"/>
    </source>
</evidence>
<evidence type="ECO:0000313" key="5">
    <source>
        <dbReference type="EMBL" id="KOY78774.1"/>
    </source>
</evidence>
<dbReference type="EMBL" id="JXCZ01000036">
    <property type="protein sequence ID" value="KOY78774.1"/>
    <property type="molecule type" value="Genomic_DNA"/>
</dbReference>
<evidence type="ECO:0000313" key="7">
    <source>
        <dbReference type="Proteomes" id="UP000037749"/>
    </source>
</evidence>
<dbReference type="InterPro" id="IPR000415">
    <property type="entry name" value="Nitroreductase-like"/>
</dbReference>
<dbReference type="PATRIC" id="fig|148814.13.peg.1187"/>
<dbReference type="RefSeq" id="WP_041153080.1">
    <property type="nucleotide sequence ID" value="NZ_CP080569.1"/>
</dbReference>
<dbReference type="PANTHER" id="PTHR43035:SF1">
    <property type="entry name" value="FATTY ACID REPRESSION MUTANT PROTEIN 2-RELATED"/>
    <property type="match status" value="1"/>
</dbReference>
<organism evidence="6 8">
    <name type="scientific">Apilactobacillus kunkeei</name>
    <dbReference type="NCBI Taxonomy" id="148814"/>
    <lineage>
        <taxon>Bacteria</taxon>
        <taxon>Bacillati</taxon>
        <taxon>Bacillota</taxon>
        <taxon>Bacilli</taxon>
        <taxon>Lactobacillales</taxon>
        <taxon>Lactobacillaceae</taxon>
        <taxon>Apilactobacillus</taxon>
    </lineage>
</organism>
<feature type="domain" description="Nitroreductase" evidence="4">
    <location>
        <begin position="10"/>
        <end position="178"/>
    </location>
</feature>
<gene>
    <name evidence="5" type="ORF">RZ72_01740</name>
    <name evidence="6" type="ORF">RZ78_00540</name>
</gene>